<keyword evidence="2" id="KW-1185">Reference proteome</keyword>
<dbReference type="Proteomes" id="UP000257109">
    <property type="component" value="Unassembled WGS sequence"/>
</dbReference>
<accession>A0A371F640</accession>
<reference evidence="1" key="1">
    <citation type="submission" date="2018-05" db="EMBL/GenBank/DDBJ databases">
        <title>Draft genome of Mucuna pruriens seed.</title>
        <authorList>
            <person name="Nnadi N.E."/>
            <person name="Vos R."/>
            <person name="Hasami M.H."/>
            <person name="Devisetty U.K."/>
            <person name="Aguiy J.C."/>
        </authorList>
    </citation>
    <scope>NUCLEOTIDE SEQUENCE [LARGE SCALE GENOMIC DNA]</scope>
    <source>
        <strain evidence="1">JCA_2017</strain>
    </source>
</reference>
<organism evidence="1 2">
    <name type="scientific">Mucuna pruriens</name>
    <name type="common">Velvet bean</name>
    <name type="synonym">Dolichos pruriens</name>
    <dbReference type="NCBI Taxonomy" id="157652"/>
    <lineage>
        <taxon>Eukaryota</taxon>
        <taxon>Viridiplantae</taxon>
        <taxon>Streptophyta</taxon>
        <taxon>Embryophyta</taxon>
        <taxon>Tracheophyta</taxon>
        <taxon>Spermatophyta</taxon>
        <taxon>Magnoliopsida</taxon>
        <taxon>eudicotyledons</taxon>
        <taxon>Gunneridae</taxon>
        <taxon>Pentapetalae</taxon>
        <taxon>rosids</taxon>
        <taxon>fabids</taxon>
        <taxon>Fabales</taxon>
        <taxon>Fabaceae</taxon>
        <taxon>Papilionoideae</taxon>
        <taxon>50 kb inversion clade</taxon>
        <taxon>NPAAA clade</taxon>
        <taxon>indigoferoid/millettioid clade</taxon>
        <taxon>Phaseoleae</taxon>
        <taxon>Mucuna</taxon>
    </lineage>
</organism>
<evidence type="ECO:0000313" key="2">
    <source>
        <dbReference type="Proteomes" id="UP000257109"/>
    </source>
</evidence>
<name>A0A371F640_MUCPR</name>
<proteinExistence type="predicted"/>
<dbReference type="OrthoDB" id="1747743at2759"/>
<protein>
    <submittedName>
        <fullName evidence="1">Uncharacterized protein</fullName>
    </submittedName>
</protein>
<sequence length="72" mass="8530">MGEKKQECKEKREKISKNRMFKEFQDVFPKDVPHELSSLKGTEHHMDLTLGVTLPNREAYKTNLREAKEIQK</sequence>
<feature type="non-terminal residue" evidence="1">
    <location>
        <position position="1"/>
    </location>
</feature>
<gene>
    <name evidence="1" type="ORF">CR513_46586</name>
</gene>
<dbReference type="EMBL" id="QJKJ01010421">
    <property type="protein sequence ID" value="RDX73754.1"/>
    <property type="molecule type" value="Genomic_DNA"/>
</dbReference>
<evidence type="ECO:0000313" key="1">
    <source>
        <dbReference type="EMBL" id="RDX73754.1"/>
    </source>
</evidence>
<comment type="caution">
    <text evidence="1">The sequence shown here is derived from an EMBL/GenBank/DDBJ whole genome shotgun (WGS) entry which is preliminary data.</text>
</comment>
<dbReference type="AlphaFoldDB" id="A0A371F640"/>